<dbReference type="InterPro" id="IPR036396">
    <property type="entry name" value="Cyt_P450_sf"/>
</dbReference>
<keyword evidence="8" id="KW-1185">Reference proteome</keyword>
<dbReference type="STRING" id="1095630.A0A2J6SXA0"/>
<accession>A0A2J6SXA0</accession>
<dbReference type="PROSITE" id="PS00086">
    <property type="entry name" value="CYTOCHROME_P450"/>
    <property type="match status" value="1"/>
</dbReference>
<protein>
    <submittedName>
        <fullName evidence="7">Cytochrome P450</fullName>
    </submittedName>
</protein>
<sequence>MILATASDNWQLCTAVFLVLWLGYVVVRRRYFHPLSKVPGPLLWSLSSLPILYHQALREGKLIHVLPKLHERYGPIIRISPNEIHLNDPANYDKIYNVLSKFTKDPSFYGPIEGPVRTPVILTVISNEAHRARRSALNPFFSRRSVLDLETVVRSKSLLFCEILSSALSKDEIDLEHESKDKKKAFNAHGAIRAFATDVITEYAYANCWNFLDEEDFGAWYPRAIRAVQTMFVWFQTFPRLIPVFGWVPDRVNMLLFPPFRKWFESLDVIRNFIKEVRREIDDEVKPERRTIFHDLIDPPLESTGKKRQKLSDEAVFADAVVLTGAGVETTGATAERAIYEVISNPVIYKTLVKELRDAFPDAENMTLMALEALPYLSAVIKESLSQFPLLKKFPPTESRINPGTPGHLPRVVPPGGATFNNISLPPGTVVSMSIWLMHHDPVAFPNPETFDPNRWLGSEDEVRDRERCLVPFSRGSRNCVGKNLAMSELYFLIGTVFCRFDDLEVHPDFGKEDLEMVELLVGYRPRKARKFRVVRNGGE</sequence>
<keyword evidence="4 5" id="KW-0408">Iron</keyword>
<evidence type="ECO:0000256" key="6">
    <source>
        <dbReference type="RuleBase" id="RU000461"/>
    </source>
</evidence>
<dbReference type="InterPro" id="IPR001128">
    <property type="entry name" value="Cyt_P450"/>
</dbReference>
<comment type="cofactor">
    <cofactor evidence="1 5">
        <name>heme</name>
        <dbReference type="ChEBI" id="CHEBI:30413"/>
    </cofactor>
</comment>
<dbReference type="Pfam" id="PF00067">
    <property type="entry name" value="p450"/>
    <property type="match status" value="1"/>
</dbReference>
<dbReference type="GO" id="GO:0020037">
    <property type="term" value="F:heme binding"/>
    <property type="evidence" value="ECO:0007669"/>
    <property type="project" value="InterPro"/>
</dbReference>
<dbReference type="EMBL" id="KZ613855">
    <property type="protein sequence ID" value="PMD55408.1"/>
    <property type="molecule type" value="Genomic_DNA"/>
</dbReference>
<dbReference type="SUPFAM" id="SSF48264">
    <property type="entry name" value="Cytochrome P450"/>
    <property type="match status" value="1"/>
</dbReference>
<comment type="similarity">
    <text evidence="2 6">Belongs to the cytochrome P450 family.</text>
</comment>
<dbReference type="InterPro" id="IPR017972">
    <property type="entry name" value="Cyt_P450_CS"/>
</dbReference>
<evidence type="ECO:0000256" key="2">
    <source>
        <dbReference type="ARBA" id="ARBA00010617"/>
    </source>
</evidence>
<organism evidence="7 8">
    <name type="scientific">Hyaloscypha bicolor E</name>
    <dbReference type="NCBI Taxonomy" id="1095630"/>
    <lineage>
        <taxon>Eukaryota</taxon>
        <taxon>Fungi</taxon>
        <taxon>Dikarya</taxon>
        <taxon>Ascomycota</taxon>
        <taxon>Pezizomycotina</taxon>
        <taxon>Leotiomycetes</taxon>
        <taxon>Helotiales</taxon>
        <taxon>Hyaloscyphaceae</taxon>
        <taxon>Hyaloscypha</taxon>
        <taxon>Hyaloscypha bicolor</taxon>
    </lineage>
</organism>
<dbReference type="InterPro" id="IPR050121">
    <property type="entry name" value="Cytochrome_P450_monoxygenase"/>
</dbReference>
<keyword evidence="6" id="KW-0503">Monooxygenase</keyword>
<feature type="binding site" description="axial binding residue" evidence="5">
    <location>
        <position position="480"/>
    </location>
    <ligand>
        <name>heme</name>
        <dbReference type="ChEBI" id="CHEBI:30413"/>
    </ligand>
    <ligandPart>
        <name>Fe</name>
        <dbReference type="ChEBI" id="CHEBI:18248"/>
    </ligandPart>
</feature>
<keyword evidence="5 6" id="KW-0349">Heme</keyword>
<dbReference type="PANTHER" id="PTHR24305:SF166">
    <property type="entry name" value="CYTOCHROME P450 12A4, MITOCHONDRIAL-RELATED"/>
    <property type="match status" value="1"/>
</dbReference>
<evidence type="ECO:0000256" key="4">
    <source>
        <dbReference type="ARBA" id="ARBA00023004"/>
    </source>
</evidence>
<dbReference type="GO" id="GO:0005506">
    <property type="term" value="F:iron ion binding"/>
    <property type="evidence" value="ECO:0007669"/>
    <property type="project" value="InterPro"/>
</dbReference>
<dbReference type="CDD" id="cd11062">
    <property type="entry name" value="CYP58-like"/>
    <property type="match status" value="1"/>
</dbReference>
<dbReference type="AlphaFoldDB" id="A0A2J6SXA0"/>
<evidence type="ECO:0000313" key="7">
    <source>
        <dbReference type="EMBL" id="PMD55408.1"/>
    </source>
</evidence>
<dbReference type="OrthoDB" id="3945418at2759"/>
<dbReference type="PRINTS" id="PR00463">
    <property type="entry name" value="EP450I"/>
</dbReference>
<dbReference type="InParanoid" id="A0A2J6SXA0"/>
<keyword evidence="3 5" id="KW-0479">Metal-binding</keyword>
<dbReference type="PANTHER" id="PTHR24305">
    <property type="entry name" value="CYTOCHROME P450"/>
    <property type="match status" value="1"/>
</dbReference>
<dbReference type="PRINTS" id="PR00385">
    <property type="entry name" value="P450"/>
</dbReference>
<dbReference type="Proteomes" id="UP000235371">
    <property type="component" value="Unassembled WGS sequence"/>
</dbReference>
<dbReference type="GO" id="GO:0016705">
    <property type="term" value="F:oxidoreductase activity, acting on paired donors, with incorporation or reduction of molecular oxygen"/>
    <property type="evidence" value="ECO:0007669"/>
    <property type="project" value="InterPro"/>
</dbReference>
<dbReference type="RefSeq" id="XP_024732312.1">
    <property type="nucleotide sequence ID" value="XM_024885980.1"/>
</dbReference>
<reference evidence="7 8" key="1">
    <citation type="submission" date="2016-04" db="EMBL/GenBank/DDBJ databases">
        <title>A degradative enzymes factory behind the ericoid mycorrhizal symbiosis.</title>
        <authorList>
            <consortium name="DOE Joint Genome Institute"/>
            <person name="Martino E."/>
            <person name="Morin E."/>
            <person name="Grelet G."/>
            <person name="Kuo A."/>
            <person name="Kohler A."/>
            <person name="Daghino S."/>
            <person name="Barry K."/>
            <person name="Choi C."/>
            <person name="Cichocki N."/>
            <person name="Clum A."/>
            <person name="Copeland A."/>
            <person name="Hainaut M."/>
            <person name="Haridas S."/>
            <person name="Labutti K."/>
            <person name="Lindquist E."/>
            <person name="Lipzen A."/>
            <person name="Khouja H.-R."/>
            <person name="Murat C."/>
            <person name="Ohm R."/>
            <person name="Olson A."/>
            <person name="Spatafora J."/>
            <person name="Veneault-Fourrey C."/>
            <person name="Henrissat B."/>
            <person name="Grigoriev I."/>
            <person name="Martin F."/>
            <person name="Perotto S."/>
        </authorList>
    </citation>
    <scope>NUCLEOTIDE SEQUENCE [LARGE SCALE GENOMIC DNA]</scope>
    <source>
        <strain evidence="7 8">E</strain>
    </source>
</reference>
<dbReference type="InterPro" id="IPR002401">
    <property type="entry name" value="Cyt_P450_E_grp-I"/>
</dbReference>
<evidence type="ECO:0000256" key="1">
    <source>
        <dbReference type="ARBA" id="ARBA00001971"/>
    </source>
</evidence>
<keyword evidence="6" id="KW-0560">Oxidoreductase</keyword>
<proteinExistence type="inferred from homology"/>
<dbReference type="GeneID" id="36594057"/>
<dbReference type="Gene3D" id="1.10.630.10">
    <property type="entry name" value="Cytochrome P450"/>
    <property type="match status" value="1"/>
</dbReference>
<dbReference type="GO" id="GO:0004497">
    <property type="term" value="F:monooxygenase activity"/>
    <property type="evidence" value="ECO:0007669"/>
    <property type="project" value="UniProtKB-KW"/>
</dbReference>
<evidence type="ECO:0000313" key="8">
    <source>
        <dbReference type="Proteomes" id="UP000235371"/>
    </source>
</evidence>
<evidence type="ECO:0000256" key="5">
    <source>
        <dbReference type="PIRSR" id="PIRSR602401-1"/>
    </source>
</evidence>
<gene>
    <name evidence="7" type="ORF">K444DRAFT_655017</name>
</gene>
<name>A0A2J6SXA0_9HELO</name>
<evidence type="ECO:0000256" key="3">
    <source>
        <dbReference type="ARBA" id="ARBA00022723"/>
    </source>
</evidence>